<reference evidence="2 3" key="2">
    <citation type="journal article" date="2017" name="Front. Plant Sci.">
        <title>Gene Classification and Mining of Molecular Markers Useful in Red Clover (Trifolium pratense) Breeding.</title>
        <authorList>
            <person name="Istvanek J."/>
            <person name="Dluhosova J."/>
            <person name="Dluhos P."/>
            <person name="Patkova L."/>
            <person name="Nedelnik J."/>
            <person name="Repkova J."/>
        </authorList>
    </citation>
    <scope>NUCLEOTIDE SEQUENCE [LARGE SCALE GENOMIC DNA]</scope>
    <source>
        <strain evidence="3">cv. Tatra</strain>
        <tissue evidence="2">Young leaves</tissue>
    </source>
</reference>
<dbReference type="Pfam" id="PF13966">
    <property type="entry name" value="zf-RVT"/>
    <property type="match status" value="1"/>
</dbReference>
<evidence type="ECO:0000313" key="2">
    <source>
        <dbReference type="EMBL" id="PNX84949.1"/>
    </source>
</evidence>
<dbReference type="AlphaFoldDB" id="A0A2K3M2C9"/>
<reference evidence="2 3" key="1">
    <citation type="journal article" date="2014" name="Am. J. Bot.">
        <title>Genome assembly and annotation for red clover (Trifolium pratense; Fabaceae).</title>
        <authorList>
            <person name="Istvanek J."/>
            <person name="Jaros M."/>
            <person name="Krenek A."/>
            <person name="Repkova J."/>
        </authorList>
    </citation>
    <scope>NUCLEOTIDE SEQUENCE [LARGE SCALE GENOMIC DNA]</scope>
    <source>
        <strain evidence="3">cv. Tatra</strain>
        <tissue evidence="2">Young leaves</tissue>
    </source>
</reference>
<dbReference type="InterPro" id="IPR026960">
    <property type="entry name" value="RVT-Znf"/>
</dbReference>
<protein>
    <submittedName>
        <fullName evidence="2">Heat shock protein</fullName>
    </submittedName>
</protein>
<dbReference type="PANTHER" id="PTHR33116:SF78">
    <property type="entry name" value="OS12G0587133 PROTEIN"/>
    <property type="match status" value="1"/>
</dbReference>
<comment type="caution">
    <text evidence="2">The sequence shown here is derived from an EMBL/GenBank/DDBJ whole genome shotgun (WGS) entry which is preliminary data.</text>
</comment>
<accession>A0A2K3M2C9</accession>
<evidence type="ECO:0000313" key="3">
    <source>
        <dbReference type="Proteomes" id="UP000236291"/>
    </source>
</evidence>
<gene>
    <name evidence="2" type="ORF">L195_g041014</name>
</gene>
<dbReference type="ExpressionAtlas" id="A0A2K3M2C9">
    <property type="expression patterns" value="baseline"/>
</dbReference>
<dbReference type="Proteomes" id="UP000236291">
    <property type="component" value="Unassembled WGS sequence"/>
</dbReference>
<organism evidence="2 3">
    <name type="scientific">Trifolium pratense</name>
    <name type="common">Red clover</name>
    <dbReference type="NCBI Taxonomy" id="57577"/>
    <lineage>
        <taxon>Eukaryota</taxon>
        <taxon>Viridiplantae</taxon>
        <taxon>Streptophyta</taxon>
        <taxon>Embryophyta</taxon>
        <taxon>Tracheophyta</taxon>
        <taxon>Spermatophyta</taxon>
        <taxon>Magnoliopsida</taxon>
        <taxon>eudicotyledons</taxon>
        <taxon>Gunneridae</taxon>
        <taxon>Pentapetalae</taxon>
        <taxon>rosids</taxon>
        <taxon>fabids</taxon>
        <taxon>Fabales</taxon>
        <taxon>Fabaceae</taxon>
        <taxon>Papilionoideae</taxon>
        <taxon>50 kb inversion clade</taxon>
        <taxon>NPAAA clade</taxon>
        <taxon>Hologalegina</taxon>
        <taxon>IRL clade</taxon>
        <taxon>Trifolieae</taxon>
        <taxon>Trifolium</taxon>
    </lineage>
</organism>
<dbReference type="EMBL" id="ASHM01047619">
    <property type="protein sequence ID" value="PNX84949.1"/>
    <property type="molecule type" value="Genomic_DNA"/>
</dbReference>
<dbReference type="PANTHER" id="PTHR33116">
    <property type="entry name" value="REVERSE TRANSCRIPTASE ZINC-BINDING DOMAIN-CONTAINING PROTEIN-RELATED-RELATED"/>
    <property type="match status" value="1"/>
</dbReference>
<feature type="domain" description="Reverse transcriptase zinc-binding" evidence="1">
    <location>
        <begin position="226"/>
        <end position="317"/>
    </location>
</feature>
<dbReference type="STRING" id="57577.A0A2K3M2C9"/>
<keyword evidence="2" id="KW-0346">Stress response</keyword>
<evidence type="ECO:0000259" key="1">
    <source>
        <dbReference type="Pfam" id="PF13966"/>
    </source>
</evidence>
<sequence length="422" mass="47420">MRFISEFHRNGRLTKGLNATFIALIPKVDSPQSVISESQTPFVKGLQILDGIVIANEVMDEARRSKKELFLFKRKWIKECVCTATTSVLVNGSPTDEFPLRQLREFNFALLGKWCWRMLVGCEGLRGGGSWLVYGIVEVSHGEGGLESTFREMWGMDLILSSGLIPGWMGLCCRRGLGGCLIWPKTNRLQWLRCLCGGGVLEGRHECGGDHVSDRWQWQPNLDGGYTVRGAYQLLMTHDAVTLDAAAGLIWHPQVPLKVSFFVLRLLRDRLPTKANLVIRGILSSEHHHCVSGCGDSDEVESAQHLFLSCSTFGALWSLVSSWIGSSLVTAQTPSNHFIQFTASAGGLRARHSFMQLIWLACVWVVWTERNHRLFSGSTNSLHFMLDKIKTFSYKWLKATSSTLALNCHNWWYSHMLCLSLV</sequence>
<proteinExistence type="predicted"/>
<name>A0A2K3M2C9_TRIPR</name>